<organism evidence="4 5">
    <name type="scientific">Microcella pacifica</name>
    <dbReference type="NCBI Taxonomy" id="2591847"/>
    <lineage>
        <taxon>Bacteria</taxon>
        <taxon>Bacillati</taxon>
        <taxon>Actinomycetota</taxon>
        <taxon>Actinomycetes</taxon>
        <taxon>Micrococcales</taxon>
        <taxon>Microbacteriaceae</taxon>
        <taxon>Microcella</taxon>
    </lineage>
</organism>
<dbReference type="EMBL" id="VIKT02000007">
    <property type="protein sequence ID" value="NHF62780.1"/>
    <property type="molecule type" value="Genomic_DNA"/>
</dbReference>
<keyword evidence="5" id="KW-1185">Reference proteome</keyword>
<protein>
    <submittedName>
        <fullName evidence="4">DNA-3-methyladenine glycosylase 2 family protein</fullName>
    </submittedName>
</protein>
<dbReference type="InterPro" id="IPR011257">
    <property type="entry name" value="DNA_glycosylase"/>
</dbReference>
<dbReference type="GO" id="GO:0006285">
    <property type="term" value="P:base-excision repair, AP site formation"/>
    <property type="evidence" value="ECO:0007669"/>
    <property type="project" value="TreeGrafter"/>
</dbReference>
<accession>A0A9E5MHT6</accession>
<feature type="region of interest" description="Disordered" evidence="3">
    <location>
        <begin position="35"/>
        <end position="54"/>
    </location>
</feature>
<evidence type="ECO:0000256" key="3">
    <source>
        <dbReference type="SAM" id="MobiDB-lite"/>
    </source>
</evidence>
<dbReference type="GO" id="GO:0032131">
    <property type="term" value="F:alkylated DNA binding"/>
    <property type="evidence" value="ECO:0007669"/>
    <property type="project" value="TreeGrafter"/>
</dbReference>
<dbReference type="GO" id="GO:0032993">
    <property type="term" value="C:protein-DNA complex"/>
    <property type="evidence" value="ECO:0007669"/>
    <property type="project" value="TreeGrafter"/>
</dbReference>
<reference evidence="4 5" key="2">
    <citation type="submission" date="2020-03" db="EMBL/GenBank/DDBJ databases">
        <title>Chryseoglobus sp. isolated from a deep-sea seamount.</title>
        <authorList>
            <person name="Zhang D.-C."/>
        </authorList>
    </citation>
    <scope>NUCLEOTIDE SEQUENCE [LARGE SCALE GENOMIC DNA]</scope>
    <source>
        <strain evidence="4 5">KN1116</strain>
    </source>
</reference>
<evidence type="ECO:0000313" key="5">
    <source>
        <dbReference type="Proteomes" id="UP000818266"/>
    </source>
</evidence>
<evidence type="ECO:0000256" key="2">
    <source>
        <dbReference type="ARBA" id="ARBA00023204"/>
    </source>
</evidence>
<reference evidence="4 5" key="1">
    <citation type="submission" date="2019-06" db="EMBL/GenBank/DDBJ databases">
        <authorList>
            <person name="De-Chao Zhang Q."/>
        </authorList>
    </citation>
    <scope>NUCLEOTIDE SEQUENCE [LARGE SCALE GENOMIC DNA]</scope>
    <source>
        <strain evidence="4 5">KN1116</strain>
    </source>
</reference>
<dbReference type="GO" id="GO:0008725">
    <property type="term" value="F:DNA-3-methyladenine glycosylase activity"/>
    <property type="evidence" value="ECO:0007669"/>
    <property type="project" value="TreeGrafter"/>
</dbReference>
<dbReference type="PANTHER" id="PTHR43003">
    <property type="entry name" value="DNA-3-METHYLADENINE GLYCOSYLASE"/>
    <property type="match status" value="1"/>
</dbReference>
<dbReference type="Gene3D" id="1.10.340.30">
    <property type="entry name" value="Hypothetical protein, domain 2"/>
    <property type="match status" value="1"/>
</dbReference>
<dbReference type="InterPro" id="IPR051912">
    <property type="entry name" value="Alkylbase_DNA_Glycosylase/TA"/>
</dbReference>
<keyword evidence="2" id="KW-0234">DNA repair</keyword>
<dbReference type="OrthoDB" id="5501430at2"/>
<proteinExistence type="predicted"/>
<dbReference type="GO" id="GO:0043916">
    <property type="term" value="F:DNA-7-methylguanine glycosylase activity"/>
    <property type="evidence" value="ECO:0007669"/>
    <property type="project" value="TreeGrafter"/>
</dbReference>
<comment type="caution">
    <text evidence="4">The sequence shown here is derived from an EMBL/GenBank/DDBJ whole genome shotgun (WGS) entry which is preliminary data.</text>
</comment>
<dbReference type="GO" id="GO:0005737">
    <property type="term" value="C:cytoplasm"/>
    <property type="evidence" value="ECO:0007669"/>
    <property type="project" value="TreeGrafter"/>
</dbReference>
<dbReference type="GO" id="GO:0006307">
    <property type="term" value="P:DNA alkylation repair"/>
    <property type="evidence" value="ECO:0007669"/>
    <property type="project" value="TreeGrafter"/>
</dbReference>
<sequence length="337" mass="35993">MRGNEAGGAEAGGAEADFALDYCPEHPLDLARTLSPLQRGRGDPTSQWMPDGSVWRTQRTPLGPASLHLEPWRSGAKETVVRARAWGPGAEWSLARVPALLGEGDDPEALDLAAAAARPVPGWPASAVAALASVQRRRPGVRLTRTELVLEAAVPAVLEQKVTGVEARRAWRRLLLQHGEVPPGPAPEAMRVVLTPEGWRSIPDHDWHRAGVGPQRMRTVRRVAAVASALERTLELGRGGPAIVAALTSIPGVGVWTAAEITQRSHGDPDAVSVGDAHLSHVVGHYVTGERTDDDGMLALLAPFAGQRQRVVRFITLSGVTGPRFGPKATIEDHRAR</sequence>
<dbReference type="Proteomes" id="UP000818266">
    <property type="component" value="Unassembled WGS sequence"/>
</dbReference>
<evidence type="ECO:0000256" key="1">
    <source>
        <dbReference type="ARBA" id="ARBA00022763"/>
    </source>
</evidence>
<gene>
    <name evidence="4" type="ORF">FK219_005945</name>
</gene>
<name>A0A9E5MHT6_9MICO</name>
<dbReference type="AlphaFoldDB" id="A0A9E5MHT6"/>
<dbReference type="SUPFAM" id="SSF48150">
    <property type="entry name" value="DNA-glycosylase"/>
    <property type="match status" value="1"/>
</dbReference>
<keyword evidence="1" id="KW-0227">DNA damage</keyword>
<evidence type="ECO:0000313" key="4">
    <source>
        <dbReference type="EMBL" id="NHF62780.1"/>
    </source>
</evidence>
<dbReference type="PANTHER" id="PTHR43003:SF6">
    <property type="entry name" value="DNA GLYCOSYLASE"/>
    <property type="match status" value="1"/>
</dbReference>